<dbReference type="PANTHER" id="PTHR24270">
    <property type="entry name" value="LOW-DENSITY LIPOPROTEIN RECEPTOR-RELATED"/>
    <property type="match status" value="1"/>
</dbReference>
<dbReference type="EMBL" id="KE124836">
    <property type="protein sequence ID" value="EPB77458.1"/>
    <property type="molecule type" value="Genomic_DNA"/>
</dbReference>
<dbReference type="AlphaFoldDB" id="A0A0D6M1V6"/>
<dbReference type="Proteomes" id="UP000054495">
    <property type="component" value="Unassembled WGS sequence"/>
</dbReference>
<dbReference type="SMART" id="SM00181">
    <property type="entry name" value="EGF"/>
    <property type="match status" value="3"/>
</dbReference>
<dbReference type="InterPro" id="IPR050685">
    <property type="entry name" value="LDLR"/>
</dbReference>
<feature type="compositionally biased region" description="Polar residues" evidence="9">
    <location>
        <begin position="264"/>
        <end position="291"/>
    </location>
</feature>
<organism evidence="11 12">
    <name type="scientific">Ancylostoma ceylanicum</name>
    <dbReference type="NCBI Taxonomy" id="53326"/>
    <lineage>
        <taxon>Eukaryota</taxon>
        <taxon>Metazoa</taxon>
        <taxon>Ecdysozoa</taxon>
        <taxon>Nematoda</taxon>
        <taxon>Chromadorea</taxon>
        <taxon>Rhabditida</taxon>
        <taxon>Rhabditina</taxon>
        <taxon>Rhabditomorpha</taxon>
        <taxon>Strongyloidea</taxon>
        <taxon>Ancylostomatidae</taxon>
        <taxon>Ancylostomatinae</taxon>
        <taxon>Ancylostoma</taxon>
    </lineage>
</organism>
<evidence type="ECO:0000256" key="9">
    <source>
        <dbReference type="SAM" id="MobiDB-lite"/>
    </source>
</evidence>
<evidence type="ECO:0000256" key="7">
    <source>
        <dbReference type="ARBA" id="ARBA00023157"/>
    </source>
</evidence>
<name>A0A0D6M1V6_9BILA</name>
<feature type="domain" description="EGF-like" evidence="10">
    <location>
        <begin position="475"/>
        <end position="513"/>
    </location>
</feature>
<evidence type="ECO:0000256" key="1">
    <source>
        <dbReference type="ARBA" id="ARBA00004167"/>
    </source>
</evidence>
<dbReference type="InterPro" id="IPR049883">
    <property type="entry name" value="NOTCH1_EGF-like"/>
</dbReference>
<feature type="domain" description="EGF-like" evidence="10">
    <location>
        <begin position="373"/>
        <end position="412"/>
    </location>
</feature>
<dbReference type="CDD" id="cd00054">
    <property type="entry name" value="EGF_CA"/>
    <property type="match status" value="2"/>
</dbReference>
<comment type="subcellular location">
    <subcellularLocation>
        <location evidence="1">Membrane</location>
        <topology evidence="1">Single-pass membrane protein</topology>
    </subcellularLocation>
</comment>
<dbReference type="InterPro" id="IPR000742">
    <property type="entry name" value="EGF"/>
</dbReference>
<dbReference type="Pfam" id="PF00057">
    <property type="entry name" value="Ldl_recept_a"/>
    <property type="match status" value="1"/>
</dbReference>
<dbReference type="GO" id="GO:0016192">
    <property type="term" value="P:vesicle-mediated transport"/>
    <property type="evidence" value="ECO:0007669"/>
    <property type="project" value="UniProtKB-ARBA"/>
</dbReference>
<dbReference type="SMART" id="SM00192">
    <property type="entry name" value="LDLa"/>
    <property type="match status" value="4"/>
</dbReference>
<dbReference type="InterPro" id="IPR002172">
    <property type="entry name" value="LDrepeatLR_classA_rpt"/>
</dbReference>
<evidence type="ECO:0000313" key="11">
    <source>
        <dbReference type="EMBL" id="EPB77458.1"/>
    </source>
</evidence>
<dbReference type="Gene3D" id="4.10.400.10">
    <property type="entry name" value="Low-density Lipoprotein Receptor"/>
    <property type="match status" value="3"/>
</dbReference>
<dbReference type="Gene3D" id="2.10.25.10">
    <property type="entry name" value="Laminin"/>
    <property type="match status" value="3"/>
</dbReference>
<dbReference type="SUPFAM" id="SSF57424">
    <property type="entry name" value="LDL receptor-like module"/>
    <property type="match status" value="4"/>
</dbReference>
<evidence type="ECO:0000256" key="4">
    <source>
        <dbReference type="ARBA" id="ARBA00022737"/>
    </source>
</evidence>
<keyword evidence="7" id="KW-1015">Disulfide bond</keyword>
<comment type="caution">
    <text evidence="8">Lacks conserved residue(s) required for the propagation of feature annotation.</text>
</comment>
<dbReference type="InterPro" id="IPR000152">
    <property type="entry name" value="EGF-type_Asp/Asn_hydroxyl_site"/>
</dbReference>
<keyword evidence="5" id="KW-1133">Transmembrane helix</keyword>
<evidence type="ECO:0000256" key="8">
    <source>
        <dbReference type="PROSITE-ProRule" id="PRU00076"/>
    </source>
</evidence>
<keyword evidence="4" id="KW-0677">Repeat</keyword>
<dbReference type="PROSITE" id="PS00010">
    <property type="entry name" value="ASX_HYDROXYL"/>
    <property type="match status" value="3"/>
</dbReference>
<accession>A0A0D6M1V6</accession>
<evidence type="ECO:0000313" key="12">
    <source>
        <dbReference type="Proteomes" id="UP000054495"/>
    </source>
</evidence>
<dbReference type="Pfam" id="PF07645">
    <property type="entry name" value="EGF_CA"/>
    <property type="match status" value="3"/>
</dbReference>
<reference evidence="11 12" key="1">
    <citation type="submission" date="2013-05" db="EMBL/GenBank/DDBJ databases">
        <title>Draft genome of the parasitic nematode Anyclostoma ceylanicum.</title>
        <authorList>
            <person name="Mitreva M."/>
        </authorList>
    </citation>
    <scope>NUCLEOTIDE SEQUENCE [LARGE SCALE GENOMIC DNA]</scope>
</reference>
<keyword evidence="3" id="KW-0812">Transmembrane</keyword>
<keyword evidence="2 8" id="KW-0245">EGF-like domain</keyword>
<dbReference type="PROSITE" id="PS50068">
    <property type="entry name" value="LDLRA_2"/>
    <property type="match status" value="2"/>
</dbReference>
<feature type="domain" description="EGF-like" evidence="10">
    <location>
        <begin position="424"/>
        <end position="463"/>
    </location>
</feature>
<keyword evidence="11" id="KW-0449">Lipoprotein</keyword>
<dbReference type="SMART" id="SM00179">
    <property type="entry name" value="EGF_CA"/>
    <property type="match status" value="3"/>
</dbReference>
<evidence type="ECO:0000256" key="3">
    <source>
        <dbReference type="ARBA" id="ARBA00022692"/>
    </source>
</evidence>
<evidence type="ECO:0000256" key="5">
    <source>
        <dbReference type="ARBA" id="ARBA00022989"/>
    </source>
</evidence>
<dbReference type="CDD" id="cd00112">
    <property type="entry name" value="LDLa"/>
    <property type="match status" value="3"/>
</dbReference>
<dbReference type="InterPro" id="IPR001881">
    <property type="entry name" value="EGF-like_Ca-bd_dom"/>
</dbReference>
<dbReference type="GO" id="GO:0005886">
    <property type="term" value="C:plasma membrane"/>
    <property type="evidence" value="ECO:0007669"/>
    <property type="project" value="TreeGrafter"/>
</dbReference>
<evidence type="ECO:0000259" key="10">
    <source>
        <dbReference type="PROSITE" id="PS50026"/>
    </source>
</evidence>
<keyword evidence="6" id="KW-0472">Membrane</keyword>
<evidence type="ECO:0000256" key="6">
    <source>
        <dbReference type="ARBA" id="ARBA00023136"/>
    </source>
</evidence>
<dbReference type="InterPro" id="IPR036055">
    <property type="entry name" value="LDL_receptor-like_sf"/>
</dbReference>
<dbReference type="PRINTS" id="PR00261">
    <property type="entry name" value="LDLRECEPTOR"/>
</dbReference>
<dbReference type="GO" id="GO:0005509">
    <property type="term" value="F:calcium ion binding"/>
    <property type="evidence" value="ECO:0007669"/>
    <property type="project" value="InterPro"/>
</dbReference>
<gene>
    <name evidence="11" type="ORF">ANCCEY_03441</name>
</gene>
<evidence type="ECO:0000256" key="2">
    <source>
        <dbReference type="ARBA" id="ARBA00022536"/>
    </source>
</evidence>
<proteinExistence type="predicted"/>
<keyword evidence="12" id="KW-1185">Reference proteome</keyword>
<dbReference type="PROSITE" id="PS50026">
    <property type="entry name" value="EGF_3"/>
    <property type="match status" value="3"/>
</dbReference>
<keyword evidence="11" id="KW-0675">Receptor</keyword>
<protein>
    <submittedName>
        <fullName evidence="11">Low-density lipoprotein receptor domain class A</fullName>
    </submittedName>
</protein>
<sequence length="539" mass="59338">MDLLIGRNPTSKVGRVYLPRYLCLPWQLDCGFGNPRCIPKKKLHDGRIDCYSGLDEGCPSHYFVCKDKSTCIEPELFQDGKRHCADGSDEPCAPGQFPCSDASKCIPLAKFQDGVEDCDDGSDEECTTSQLECGCGRTRCVSRKQVGDDFWDCEDGSDELFNVTHSKGYRVEFNLHLTAQPTSVLTGAGEDTVRIRCSSASCSSAPTPVSATASWAKFVSLWEARGDASANVGAFDFLGLPDAFPRLRVSRQAGKASLALKGGNPQSAGYQKTPIDSDSNTPLQRDSPLTDSSRHQSTKARFFLESRNATAFISSASAEEADGCIFRKKRRSLWEKRIRIVWVCLDQHSHQRRMRGESDRIATSQANNVLAALLNECANATLNDCDPAAICMDSPLSYECLCREGYLDVSADPIKKPGRKCMKLVNECSDARSNDCSPHAKCIDKTVGYTCRCVPGYADISPGGLRKPGRKCVPLVNECETKQHDCDPRAMCRDEAVGFSCHCPFGFADISPNSTRPGRVCIQHVKKITEYKLQFEVER</sequence>
<feature type="region of interest" description="Disordered" evidence="9">
    <location>
        <begin position="258"/>
        <end position="296"/>
    </location>
</feature>